<dbReference type="InterPro" id="IPR031596">
    <property type="entry name" value="MaAIMP_sms"/>
</dbReference>
<keyword evidence="1" id="KW-1133">Transmembrane helix</keyword>
<keyword evidence="1" id="KW-0472">Membrane</keyword>
<evidence type="ECO:0000256" key="1">
    <source>
        <dbReference type="SAM" id="Phobius"/>
    </source>
</evidence>
<dbReference type="EMBL" id="AE004969">
    <property type="protein sequence ID" value="AKO63817.1"/>
    <property type="molecule type" value="Genomic_DNA"/>
</dbReference>
<organism evidence="2 3">
    <name type="scientific">Neisseria gonorrhoeae (strain ATCC 700825 / FA 1090)</name>
    <dbReference type="NCBI Taxonomy" id="242231"/>
    <lineage>
        <taxon>Bacteria</taxon>
        <taxon>Pseudomonadati</taxon>
        <taxon>Pseudomonadota</taxon>
        <taxon>Betaproteobacteria</taxon>
        <taxon>Neisseriales</taxon>
        <taxon>Neisseriaceae</taxon>
        <taxon>Neisseria</taxon>
    </lineage>
</organism>
<dbReference type="GeneID" id="66754424"/>
<dbReference type="Pfam" id="PF16951">
    <property type="entry name" value="MaAIMP_sms"/>
    <property type="match status" value="1"/>
</dbReference>
<dbReference type="Proteomes" id="UP000000535">
    <property type="component" value="Chromosome"/>
</dbReference>
<protein>
    <submittedName>
        <fullName evidence="2">Membrane protein</fullName>
    </submittedName>
</protein>
<dbReference type="RefSeq" id="WP_010356218.1">
    <property type="nucleotide sequence ID" value="NC_002946.2"/>
</dbReference>
<accession>A0A0H4J621</accession>
<dbReference type="KEGG" id="ngo:NGO_11320"/>
<keyword evidence="3" id="KW-1185">Reference proteome</keyword>
<gene>
    <name evidence="2" type="ORF">NGO_11320</name>
</gene>
<sequence>MSTSAIVMMVAAIAVIWGGLLLSLLRLPEE</sequence>
<name>A0A0H4J621_NEIG1</name>
<proteinExistence type="predicted"/>
<reference evidence="3" key="1">
    <citation type="submission" date="2003-03" db="EMBL/GenBank/DDBJ databases">
        <title>The complete genome sequence of Neisseria gonorrhoeae.</title>
        <authorList>
            <person name="Lewis L.A."/>
            <person name="Gillaspy A.F."/>
            <person name="McLaughlin R.E."/>
            <person name="Gipson M."/>
            <person name="Ducey T.F."/>
            <person name="Ownbey T."/>
            <person name="Hartman K."/>
            <person name="Nydick C."/>
            <person name="Carson M.B."/>
            <person name="Vaughn J."/>
            <person name="Thomson C."/>
            <person name="Song L."/>
            <person name="Lin S."/>
            <person name="Yuan X."/>
            <person name="Najar F."/>
            <person name="Zhan M."/>
            <person name="Ren Q."/>
            <person name="Zhu H."/>
            <person name="Qi S."/>
            <person name="Kenton S.M."/>
            <person name="Lai H."/>
            <person name="White J.D."/>
            <person name="Clifton S."/>
            <person name="Roe B.A."/>
            <person name="Dyer D.W."/>
        </authorList>
    </citation>
    <scope>NUCLEOTIDE SEQUENCE [LARGE SCALE GENOMIC DNA]</scope>
    <source>
        <strain evidence="3">ATCC 700825 / FA 1090</strain>
    </source>
</reference>
<evidence type="ECO:0000313" key="2">
    <source>
        <dbReference type="EMBL" id="AKO63817.1"/>
    </source>
</evidence>
<dbReference type="NCBIfam" id="NF033493">
    <property type="entry name" value="MetS_like_NSS"/>
    <property type="match status" value="1"/>
</dbReference>
<evidence type="ECO:0000313" key="3">
    <source>
        <dbReference type="Proteomes" id="UP000000535"/>
    </source>
</evidence>
<dbReference type="AlphaFoldDB" id="A0A0H4J621"/>
<keyword evidence="1" id="KW-0812">Transmembrane</keyword>
<feature type="transmembrane region" description="Helical" evidence="1">
    <location>
        <begin position="6"/>
        <end position="25"/>
    </location>
</feature>